<gene>
    <name evidence="2" type="ORF">SAMN06265361_102393</name>
</gene>
<feature type="transmembrane region" description="Helical" evidence="1">
    <location>
        <begin position="31"/>
        <end position="48"/>
    </location>
</feature>
<dbReference type="AlphaFoldDB" id="A0AA45WLZ6"/>
<dbReference type="EMBL" id="FXTU01000002">
    <property type="protein sequence ID" value="SMP12748.1"/>
    <property type="molecule type" value="Genomic_DNA"/>
</dbReference>
<proteinExistence type="predicted"/>
<evidence type="ECO:0000313" key="3">
    <source>
        <dbReference type="Proteomes" id="UP001157946"/>
    </source>
</evidence>
<dbReference type="Proteomes" id="UP001157946">
    <property type="component" value="Unassembled WGS sequence"/>
</dbReference>
<feature type="transmembrane region" description="Helical" evidence="1">
    <location>
        <begin position="5"/>
        <end position="25"/>
    </location>
</feature>
<keyword evidence="3" id="KW-1185">Reference proteome</keyword>
<comment type="caution">
    <text evidence="2">The sequence shown here is derived from an EMBL/GenBank/DDBJ whole genome shotgun (WGS) entry which is preliminary data.</text>
</comment>
<name>A0AA45WLZ6_9BACL</name>
<evidence type="ECO:0000256" key="1">
    <source>
        <dbReference type="SAM" id="Phobius"/>
    </source>
</evidence>
<keyword evidence="1" id="KW-0472">Membrane</keyword>
<feature type="transmembrane region" description="Helical" evidence="1">
    <location>
        <begin position="60"/>
        <end position="80"/>
    </location>
</feature>
<keyword evidence="1" id="KW-0812">Transmembrane</keyword>
<sequence length="81" mass="9554">MKLKLVTFALYIGAYMLVISIVKQFNLNEDEMQLCIFLALFWLSWILILPNRKDFKNNEFLGLLLNYVVITVVSVCIFLYQ</sequence>
<protein>
    <submittedName>
        <fullName evidence="2">Uncharacterized protein</fullName>
    </submittedName>
</protein>
<organism evidence="2 3">
    <name type="scientific">Laceyella tengchongensis</name>
    <dbReference type="NCBI Taxonomy" id="574699"/>
    <lineage>
        <taxon>Bacteria</taxon>
        <taxon>Bacillati</taxon>
        <taxon>Bacillota</taxon>
        <taxon>Bacilli</taxon>
        <taxon>Bacillales</taxon>
        <taxon>Thermoactinomycetaceae</taxon>
        <taxon>Laceyella</taxon>
    </lineage>
</organism>
<evidence type="ECO:0000313" key="2">
    <source>
        <dbReference type="EMBL" id="SMP12748.1"/>
    </source>
</evidence>
<keyword evidence="1" id="KW-1133">Transmembrane helix</keyword>
<accession>A0AA45WLZ6</accession>
<reference evidence="2" key="1">
    <citation type="submission" date="2017-05" db="EMBL/GenBank/DDBJ databases">
        <authorList>
            <person name="Varghese N."/>
            <person name="Submissions S."/>
        </authorList>
    </citation>
    <scope>NUCLEOTIDE SEQUENCE</scope>
    <source>
        <strain evidence="2">DSM 45262</strain>
    </source>
</reference>